<feature type="chain" id="PRO_5020638793" evidence="1">
    <location>
        <begin position="20"/>
        <end position="203"/>
    </location>
</feature>
<dbReference type="SUPFAM" id="SSF48317">
    <property type="entry name" value="Acid phosphatase/Vanadium-dependent haloperoxidase"/>
    <property type="match status" value="1"/>
</dbReference>
<dbReference type="PANTHER" id="PTHR14969:SF13">
    <property type="entry name" value="AT30094P"/>
    <property type="match status" value="1"/>
</dbReference>
<sequence length="203" mass="21882">MLKYYLLPILLWTANCACAQNVDVNILKSINPSGNFSGYWKTTTNSIFKVSGAVPIGIMIAGGVSGDRELLKKGLHIGEAVLANALVTELLKRSAMRDRPSATWDGVIHAYKPGNDRKSLPSGHTSAAFSLAVSTSLEFKKWYITVPAFAYAASIGYSRMYLGAHYPSDVLAGAAVGTGTALLTHWANKKLFNRPKPTLKPLP</sequence>
<evidence type="ECO:0000313" key="3">
    <source>
        <dbReference type="EMBL" id="RXK81917.1"/>
    </source>
</evidence>
<feature type="signal peptide" evidence="1">
    <location>
        <begin position="1"/>
        <end position="19"/>
    </location>
</feature>
<dbReference type="PANTHER" id="PTHR14969">
    <property type="entry name" value="SPHINGOSINE-1-PHOSPHATE PHOSPHOHYDROLASE"/>
    <property type="match status" value="1"/>
</dbReference>
<dbReference type="Proteomes" id="UP000290545">
    <property type="component" value="Unassembled WGS sequence"/>
</dbReference>
<evidence type="ECO:0000259" key="2">
    <source>
        <dbReference type="SMART" id="SM00014"/>
    </source>
</evidence>
<dbReference type="RefSeq" id="WP_129005314.1">
    <property type="nucleotide sequence ID" value="NZ_SDHZ01000003.1"/>
</dbReference>
<dbReference type="Pfam" id="PF01569">
    <property type="entry name" value="PAP2"/>
    <property type="match status" value="1"/>
</dbReference>
<dbReference type="SMART" id="SM00014">
    <property type="entry name" value="acidPPc"/>
    <property type="match status" value="1"/>
</dbReference>
<name>A0A4Q1D444_9BACT</name>
<evidence type="ECO:0000256" key="1">
    <source>
        <dbReference type="SAM" id="SignalP"/>
    </source>
</evidence>
<proteinExistence type="predicted"/>
<dbReference type="Gene3D" id="1.20.144.10">
    <property type="entry name" value="Phosphatidic acid phosphatase type 2/haloperoxidase"/>
    <property type="match status" value="1"/>
</dbReference>
<dbReference type="InterPro" id="IPR036938">
    <property type="entry name" value="PAP2/HPO_sf"/>
</dbReference>
<gene>
    <name evidence="3" type="ORF">ESB13_19235</name>
</gene>
<evidence type="ECO:0000313" key="4">
    <source>
        <dbReference type="Proteomes" id="UP000290545"/>
    </source>
</evidence>
<dbReference type="EMBL" id="SDHZ01000003">
    <property type="protein sequence ID" value="RXK81917.1"/>
    <property type="molecule type" value="Genomic_DNA"/>
</dbReference>
<accession>A0A4Q1D444</accession>
<dbReference type="CDD" id="cd01610">
    <property type="entry name" value="PAP2_like"/>
    <property type="match status" value="1"/>
</dbReference>
<organism evidence="3 4">
    <name type="scientific">Filimonas effusa</name>
    <dbReference type="NCBI Taxonomy" id="2508721"/>
    <lineage>
        <taxon>Bacteria</taxon>
        <taxon>Pseudomonadati</taxon>
        <taxon>Bacteroidota</taxon>
        <taxon>Chitinophagia</taxon>
        <taxon>Chitinophagales</taxon>
        <taxon>Chitinophagaceae</taxon>
        <taxon>Filimonas</taxon>
    </lineage>
</organism>
<dbReference type="InterPro" id="IPR000326">
    <property type="entry name" value="PAP2/HPO"/>
</dbReference>
<keyword evidence="1" id="KW-0732">Signal</keyword>
<dbReference type="AlphaFoldDB" id="A0A4Q1D444"/>
<feature type="domain" description="Phosphatidic acid phosphatase type 2/haloperoxidase" evidence="2">
    <location>
        <begin position="72"/>
        <end position="185"/>
    </location>
</feature>
<protein>
    <submittedName>
        <fullName evidence="3">Phosphatase PAP2 family protein</fullName>
    </submittedName>
</protein>
<reference evidence="3 4" key="1">
    <citation type="submission" date="2019-01" db="EMBL/GenBank/DDBJ databases">
        <title>Filimonas sp. strain TTM-71.</title>
        <authorList>
            <person name="Chen W.-M."/>
        </authorList>
    </citation>
    <scope>NUCLEOTIDE SEQUENCE [LARGE SCALE GENOMIC DNA]</scope>
    <source>
        <strain evidence="3 4">TTM-71</strain>
    </source>
</reference>
<keyword evidence="4" id="KW-1185">Reference proteome</keyword>
<comment type="caution">
    <text evidence="3">The sequence shown here is derived from an EMBL/GenBank/DDBJ whole genome shotgun (WGS) entry which is preliminary data.</text>
</comment>
<dbReference type="OrthoDB" id="9773582at2"/>